<dbReference type="InterPro" id="IPR036263">
    <property type="entry name" value="Chorismate_II_sf"/>
</dbReference>
<protein>
    <recommendedName>
        <fullName evidence="1">chorismate mutase</fullName>
        <ecNumber evidence="1">5.4.99.5</ecNumber>
    </recommendedName>
</protein>
<keyword evidence="5" id="KW-1185">Reference proteome</keyword>
<evidence type="ECO:0000259" key="3">
    <source>
        <dbReference type="PROSITE" id="PS51168"/>
    </source>
</evidence>
<evidence type="ECO:0000256" key="2">
    <source>
        <dbReference type="ARBA" id="ARBA00023235"/>
    </source>
</evidence>
<dbReference type="PANTHER" id="PTHR38041">
    <property type="entry name" value="CHORISMATE MUTASE"/>
    <property type="match status" value="1"/>
</dbReference>
<dbReference type="EMBL" id="JBHTLS010000135">
    <property type="protein sequence ID" value="MFD1107618.1"/>
    <property type="molecule type" value="Genomic_DNA"/>
</dbReference>
<accession>A0ABW3P9H9</accession>
<dbReference type="PIRSF" id="PIRSF029775">
    <property type="entry name" value="Isochor_pyr_lyas"/>
    <property type="match status" value="1"/>
</dbReference>
<dbReference type="InterPro" id="IPR036979">
    <property type="entry name" value="CM_dom_sf"/>
</dbReference>
<feature type="domain" description="Chorismate mutase" evidence="3">
    <location>
        <begin position="3"/>
        <end position="93"/>
    </location>
</feature>
<proteinExistence type="predicted"/>
<evidence type="ECO:0000313" key="4">
    <source>
        <dbReference type="EMBL" id="MFD1107618.1"/>
    </source>
</evidence>
<gene>
    <name evidence="4" type="ORF">ACFQ24_22345</name>
</gene>
<dbReference type="RefSeq" id="WP_380915319.1">
    <property type="nucleotide sequence ID" value="NZ_JBHTLS010000135.1"/>
</dbReference>
<dbReference type="SMART" id="SM00830">
    <property type="entry name" value="CM_2"/>
    <property type="match status" value="1"/>
</dbReference>
<dbReference type="InterPro" id="IPR008241">
    <property type="entry name" value="Isochorismate_pyruvate-lyase"/>
</dbReference>
<dbReference type="PANTHER" id="PTHR38041:SF1">
    <property type="entry name" value="CHORISMATE MUTASE"/>
    <property type="match status" value="1"/>
</dbReference>
<name>A0ABW3P9H9_9SPHN</name>
<dbReference type="InterPro" id="IPR051331">
    <property type="entry name" value="Chorismate_mutase-related"/>
</dbReference>
<comment type="caution">
    <text evidence="4">The sequence shown here is derived from an EMBL/GenBank/DDBJ whole genome shotgun (WGS) entry which is preliminary data.</text>
</comment>
<sequence length="98" mass="10865">MNPESYTTMAQVRAGVDNLDRQIVALLAQRFAHMRAAARIKDDRAAVRDEARKAEVIANARAEAEAAGLPGELIAELWNHLVELSIAYEMDAFDRTRG</sequence>
<dbReference type="Proteomes" id="UP001597203">
    <property type="component" value="Unassembled WGS sequence"/>
</dbReference>
<keyword evidence="2" id="KW-0413">Isomerase</keyword>
<dbReference type="PROSITE" id="PS51168">
    <property type="entry name" value="CHORISMATE_MUT_2"/>
    <property type="match status" value="1"/>
</dbReference>
<dbReference type="EC" id="5.4.99.5" evidence="1"/>
<dbReference type="SUPFAM" id="SSF48600">
    <property type="entry name" value="Chorismate mutase II"/>
    <property type="match status" value="1"/>
</dbReference>
<evidence type="ECO:0000256" key="1">
    <source>
        <dbReference type="ARBA" id="ARBA00012404"/>
    </source>
</evidence>
<evidence type="ECO:0000313" key="5">
    <source>
        <dbReference type="Proteomes" id="UP001597203"/>
    </source>
</evidence>
<organism evidence="4 5">
    <name type="scientific">Sphingobium olei</name>
    <dbReference type="NCBI Taxonomy" id="420955"/>
    <lineage>
        <taxon>Bacteria</taxon>
        <taxon>Pseudomonadati</taxon>
        <taxon>Pseudomonadota</taxon>
        <taxon>Alphaproteobacteria</taxon>
        <taxon>Sphingomonadales</taxon>
        <taxon>Sphingomonadaceae</taxon>
        <taxon>Sphingobium</taxon>
    </lineage>
</organism>
<dbReference type="InterPro" id="IPR002701">
    <property type="entry name" value="CM_II_prokaryot"/>
</dbReference>
<reference evidence="5" key="1">
    <citation type="journal article" date="2019" name="Int. J. Syst. Evol. Microbiol.">
        <title>The Global Catalogue of Microorganisms (GCM) 10K type strain sequencing project: providing services to taxonomists for standard genome sequencing and annotation.</title>
        <authorList>
            <consortium name="The Broad Institute Genomics Platform"/>
            <consortium name="The Broad Institute Genome Sequencing Center for Infectious Disease"/>
            <person name="Wu L."/>
            <person name="Ma J."/>
        </authorList>
    </citation>
    <scope>NUCLEOTIDE SEQUENCE [LARGE SCALE GENOMIC DNA]</scope>
    <source>
        <strain evidence="5">CCUG 54329</strain>
    </source>
</reference>
<dbReference type="Pfam" id="PF01817">
    <property type="entry name" value="CM_2"/>
    <property type="match status" value="1"/>
</dbReference>
<dbReference type="Gene3D" id="1.20.59.10">
    <property type="entry name" value="Chorismate mutase"/>
    <property type="match status" value="1"/>
</dbReference>